<feature type="compositionally biased region" description="Acidic residues" evidence="11">
    <location>
        <begin position="490"/>
        <end position="503"/>
    </location>
</feature>
<comment type="subcellular location">
    <subcellularLocation>
        <location evidence="8">Endomembrane system</location>
        <topology evidence="8">Single-pass type I membrane protein</topology>
    </subcellularLocation>
    <subcellularLocation>
        <location evidence="1">Endoplasmic reticulum membrane</location>
        <topology evidence="1">Single-pass membrane protein</topology>
    </subcellularLocation>
</comment>
<accession>A0A0C9RJG2</accession>
<feature type="domain" description="SUN" evidence="12">
    <location>
        <begin position="303"/>
        <end position="473"/>
    </location>
</feature>
<dbReference type="Gene3D" id="2.60.120.260">
    <property type="entry name" value="Galactose-binding domain-like"/>
    <property type="match status" value="1"/>
</dbReference>
<comment type="similarity">
    <text evidence="9">Belongs to the SLP1 family.</text>
</comment>
<feature type="compositionally biased region" description="Basic and acidic residues" evidence="11">
    <location>
        <begin position="838"/>
        <end position="852"/>
    </location>
</feature>
<sequence>MKLFRVYWTLLLISVVSSFLLFIIVASEGTHGPLQKHQVGKTKVRDNITVQEVPGDILDTLNILREKNYVDALDKTDNTRENSQDENAALEDSQAPEAQNDENSREKLDWINESLTQQPNLSQGISETGQSVVLTLVDTASAELHSLAEPHLSSETPSRTSSKNLTVASRSIDSETPITLSSPGVARPPSVSALIADEGLNGTDQKDQSPNETDQVLVVRADQRLEGVTPHPGDASLEHEVPKDPEDSPEEVIPTSGELEEGKLISGSLEETAPIILDGIVGSGASEPHEDIPSFSEWTQKRLEEAEKKKTHPNASIQNPGNPGRGIGNMKVRSKNYASPDCGAKIVAVNPEARSARSILVSTRDEYMLNTCTSRVWFVVELCEAIQAKKIELANFELFSSSPKDLSVYVSDRFPTREWSPVGQFTAKDERDIQSFALHPHLFGKFIKIELHSHYGSEHFCPISLFRAYGTSEFEVLETETDIQETSHNEDEDDDEEVADNDGSDSSRNLFGSATDVVIRIVKKAAEVLVKTGDPAKSNISDQEIIGQNMTAFVNCMTPRYTILCNNCTEDKLARVYQLLSCRIHHLDSILKIPFVIQTLHNELCTSVGVDVTEGSKKKIDRRISSTRVQGSVFVSVFSPEYIIALCNVLAIENRKSLAIPFEDSGTTNATENDTESQKTLKDNTLPQIIPTCLQDSEGINCRSTAAVTKRKLDSVVLDEVNADLKLAIEIAATSETLASQIKPTKTLGKEEMKRESSVPILEPSKDTTEETMQAEVVTTPSPLINSATSSLKILEEPPIITPLDGTTQTYLQTSSSQESMPAETQKSDESSESMQVKMEERDEKAREEELKLSPQDQLSLDTFLSDLKDLDSDSSGSASNSATVTYPTASSTPQQKESVFLRLSNRIKALERNMSLSGQYLEELSRRYKKQVEEMQRSLERATAAMGEEFRKGEEREMKRLEEITALKEEVSNLSESLEMLLYDHNSWRSKLSTFGQHIIFIFVELVVLVIIISYCRRSNDLEDELPKVEGKEVTRRKSAESMSPKTRSRRPSEITSKITGSYRDLMIDDREGSRKETKRKRKRDSLARLTMNFESRDTKIPLGRSSSINCGSCRNSDLREGLKRPDSAPESYGRNQDGGRDDDEGRINGVQQVVDDYMENFVERLSCETKDCGDKVNSSGGISILKNRLHSPSFIKTALKSRSLRDKQNNETKSALLRSDNWEWYSRNSGSSRSDQDSPLGMHYVDVLRSRNGSSTNGHGVSDDSGSGSNTPTPGKKKKEGGFRKIVKKFF</sequence>
<evidence type="ECO:0000256" key="7">
    <source>
        <dbReference type="ARBA" id="ARBA00023180"/>
    </source>
</evidence>
<feature type="region of interest" description="Disordered" evidence="11">
    <location>
        <begin position="1031"/>
        <end position="1092"/>
    </location>
</feature>
<feature type="region of interest" description="Disordered" evidence="11">
    <location>
        <begin position="812"/>
        <end position="858"/>
    </location>
</feature>
<feature type="compositionally biased region" description="Basic and acidic residues" evidence="11">
    <location>
        <begin position="1067"/>
        <end position="1077"/>
    </location>
</feature>
<dbReference type="OrthoDB" id="266334at2759"/>
<evidence type="ECO:0000256" key="6">
    <source>
        <dbReference type="ARBA" id="ARBA00023136"/>
    </source>
</evidence>
<reference evidence="15" key="2">
    <citation type="submission" date="2025-04" db="UniProtKB">
        <authorList>
            <consortium name="RefSeq"/>
        </authorList>
    </citation>
    <scope>IDENTIFICATION</scope>
    <source>
        <strain evidence="15">USDA-PBARC FA_bdor</strain>
        <tissue evidence="15">Whole organism</tissue>
    </source>
</reference>
<evidence type="ECO:0000313" key="15">
    <source>
        <dbReference type="RefSeq" id="XP_011301659.1"/>
    </source>
</evidence>
<feature type="region of interest" description="Disordered" evidence="11">
    <location>
        <begin position="225"/>
        <end position="253"/>
    </location>
</feature>
<feature type="region of interest" description="Disordered" evidence="11">
    <location>
        <begin position="1252"/>
        <end position="1286"/>
    </location>
</feature>
<feature type="region of interest" description="Disordered" evidence="11">
    <location>
        <begin position="306"/>
        <end position="328"/>
    </location>
</feature>
<evidence type="ECO:0000256" key="3">
    <source>
        <dbReference type="ARBA" id="ARBA00022729"/>
    </source>
</evidence>
<evidence type="ECO:0000259" key="12">
    <source>
        <dbReference type="PROSITE" id="PS51469"/>
    </source>
</evidence>
<dbReference type="GeneID" id="105265709"/>
<protein>
    <submittedName>
        <fullName evidence="13">C1orf9_1 protein</fullName>
    </submittedName>
    <submittedName>
        <fullName evidence="15">SUN domain-containing ossification factor isoform X1</fullName>
    </submittedName>
</protein>
<dbReference type="InterPro" id="IPR045120">
    <property type="entry name" value="Suco/Slp1-like"/>
</dbReference>
<dbReference type="GO" id="GO:0034975">
    <property type="term" value="P:protein folding in endoplasmic reticulum"/>
    <property type="evidence" value="ECO:0007669"/>
    <property type="project" value="TreeGrafter"/>
</dbReference>
<evidence type="ECO:0000313" key="13">
    <source>
        <dbReference type="EMBL" id="JAG83159.1"/>
    </source>
</evidence>
<evidence type="ECO:0000256" key="8">
    <source>
        <dbReference type="ARBA" id="ARBA00046288"/>
    </source>
</evidence>
<proteinExistence type="inferred from homology"/>
<dbReference type="EMBL" id="GBYB01013392">
    <property type="protein sequence ID" value="JAG83159.1"/>
    <property type="molecule type" value="Transcribed_RNA"/>
</dbReference>
<dbReference type="PANTHER" id="PTHR12953:SF0">
    <property type="entry name" value="SUN DOMAIN-CONTAINING OSSIFICATION FACTOR"/>
    <property type="match status" value="1"/>
</dbReference>
<dbReference type="Proteomes" id="UP000694866">
    <property type="component" value="Unplaced"/>
</dbReference>
<comment type="subunit">
    <text evidence="10">Interacts with EMP65.</text>
</comment>
<keyword evidence="4" id="KW-0256">Endoplasmic reticulum</keyword>
<evidence type="ECO:0000256" key="2">
    <source>
        <dbReference type="ARBA" id="ARBA00022692"/>
    </source>
</evidence>
<reference evidence="13" key="1">
    <citation type="submission" date="2015-01" db="EMBL/GenBank/DDBJ databases">
        <title>Transcriptome Assembly of Fopius arisanus.</title>
        <authorList>
            <person name="Geib S."/>
        </authorList>
    </citation>
    <scope>NUCLEOTIDE SEQUENCE</scope>
</reference>
<gene>
    <name evidence="13" type="primary">C1orf9_1</name>
    <name evidence="15" type="synonym">LOC105265709</name>
    <name evidence="13" type="ORF">g.14112</name>
</gene>
<evidence type="ECO:0000256" key="1">
    <source>
        <dbReference type="ARBA" id="ARBA00004389"/>
    </source>
</evidence>
<feature type="region of interest" description="Disordered" evidence="11">
    <location>
        <begin position="480"/>
        <end position="509"/>
    </location>
</feature>
<evidence type="ECO:0000256" key="11">
    <source>
        <dbReference type="SAM" id="MobiDB-lite"/>
    </source>
</evidence>
<keyword evidence="5" id="KW-1133">Transmembrane helix</keyword>
<keyword evidence="14" id="KW-1185">Reference proteome</keyword>
<feature type="compositionally biased region" description="Basic and acidic residues" evidence="11">
    <location>
        <begin position="1118"/>
        <end position="1129"/>
    </location>
</feature>
<feature type="compositionally biased region" description="Basic and acidic residues" evidence="11">
    <location>
        <begin position="236"/>
        <end position="246"/>
    </location>
</feature>
<feature type="region of interest" description="Disordered" evidence="11">
    <location>
        <begin position="872"/>
        <end position="896"/>
    </location>
</feature>
<feature type="compositionally biased region" description="Polar residues" evidence="11">
    <location>
        <begin position="883"/>
        <end position="896"/>
    </location>
</feature>
<evidence type="ECO:0000256" key="4">
    <source>
        <dbReference type="ARBA" id="ARBA00022824"/>
    </source>
</evidence>
<dbReference type="PROSITE" id="PS51469">
    <property type="entry name" value="SUN"/>
    <property type="match status" value="1"/>
</dbReference>
<feature type="compositionally biased region" description="Polar residues" evidence="11">
    <location>
        <begin position="153"/>
        <end position="182"/>
    </location>
</feature>
<feature type="compositionally biased region" description="Low complexity" evidence="11">
    <location>
        <begin position="1260"/>
        <end position="1271"/>
    </location>
</feature>
<feature type="compositionally biased region" description="Basic and acidic residues" evidence="11">
    <location>
        <begin position="1139"/>
        <end position="1148"/>
    </location>
</feature>
<keyword evidence="2" id="KW-0812">Transmembrane</keyword>
<name>A0A0C9RJG2_9HYME</name>
<evidence type="ECO:0000313" key="14">
    <source>
        <dbReference type="Proteomes" id="UP000694866"/>
    </source>
</evidence>
<dbReference type="GO" id="GO:0005789">
    <property type="term" value="C:endoplasmic reticulum membrane"/>
    <property type="evidence" value="ECO:0007669"/>
    <property type="project" value="UniProtKB-SubCell"/>
</dbReference>
<organism evidence="13">
    <name type="scientific">Fopius arisanus</name>
    <dbReference type="NCBI Taxonomy" id="64838"/>
    <lineage>
        <taxon>Eukaryota</taxon>
        <taxon>Metazoa</taxon>
        <taxon>Ecdysozoa</taxon>
        <taxon>Arthropoda</taxon>
        <taxon>Hexapoda</taxon>
        <taxon>Insecta</taxon>
        <taxon>Pterygota</taxon>
        <taxon>Neoptera</taxon>
        <taxon>Endopterygota</taxon>
        <taxon>Hymenoptera</taxon>
        <taxon>Apocrita</taxon>
        <taxon>Ichneumonoidea</taxon>
        <taxon>Braconidae</taxon>
        <taxon>Opiinae</taxon>
        <taxon>Fopius</taxon>
    </lineage>
</organism>
<evidence type="ECO:0000256" key="10">
    <source>
        <dbReference type="ARBA" id="ARBA00064635"/>
    </source>
</evidence>
<feature type="region of interest" description="Disordered" evidence="11">
    <location>
        <begin position="1115"/>
        <end position="1148"/>
    </location>
</feature>
<keyword evidence="3" id="KW-0732">Signal</keyword>
<dbReference type="InterPro" id="IPR012919">
    <property type="entry name" value="SUN_dom"/>
</dbReference>
<dbReference type="PANTHER" id="PTHR12953">
    <property type="entry name" value="MEMBRANE PROTEIN CH1 RELATED"/>
    <property type="match status" value="1"/>
</dbReference>
<feature type="region of interest" description="Disordered" evidence="11">
    <location>
        <begin position="74"/>
        <end position="104"/>
    </location>
</feature>
<keyword evidence="7" id="KW-0325">Glycoprotein</keyword>
<feature type="region of interest" description="Disordered" evidence="11">
    <location>
        <begin position="147"/>
        <end position="189"/>
    </location>
</feature>
<dbReference type="Pfam" id="PF07738">
    <property type="entry name" value="Sad1_UNC"/>
    <property type="match status" value="1"/>
</dbReference>
<feature type="compositionally biased region" description="Basic and acidic residues" evidence="11">
    <location>
        <begin position="74"/>
        <end position="83"/>
    </location>
</feature>
<feature type="region of interest" description="Disordered" evidence="11">
    <location>
        <begin position="743"/>
        <end position="775"/>
    </location>
</feature>
<feature type="compositionally biased region" description="Basic and acidic residues" evidence="11">
    <location>
        <begin position="748"/>
        <end position="757"/>
    </location>
</feature>
<dbReference type="KEGG" id="fas:105265709"/>
<evidence type="ECO:0000256" key="5">
    <source>
        <dbReference type="ARBA" id="ARBA00022989"/>
    </source>
</evidence>
<dbReference type="RefSeq" id="XP_011301659.1">
    <property type="nucleotide sequence ID" value="XM_011303357.1"/>
</dbReference>
<feature type="compositionally biased region" description="Basic residues" evidence="11">
    <location>
        <begin position="1277"/>
        <end position="1286"/>
    </location>
</feature>
<accession>A0A9R1T2I9</accession>
<dbReference type="FunFam" id="2.60.120.260:FF:000099">
    <property type="entry name" value="Uncharacterized protein, isoform C"/>
    <property type="match status" value="1"/>
</dbReference>
<keyword evidence="6" id="KW-0472">Membrane</keyword>
<evidence type="ECO:0000256" key="9">
    <source>
        <dbReference type="ARBA" id="ARBA00061226"/>
    </source>
</evidence>
<feature type="compositionally biased region" description="Basic and acidic residues" evidence="11">
    <location>
        <begin position="1031"/>
        <end position="1041"/>
    </location>
</feature>